<evidence type="ECO:0000313" key="2">
    <source>
        <dbReference type="EMBL" id="PSO05459.1"/>
    </source>
</evidence>
<gene>
    <name evidence="2" type="ORF">B9Q13_01805</name>
</gene>
<proteinExistence type="predicted"/>
<sequence>MVVCAHGSRILCAPRLWILRLVLGIIVFYAVGEAWRRRLQFKQNYRGYVLLGVVLSLLLIDYQLSKLYQPELTRSYLALLELSTTSLVLGLILCFKLRHKKVVM</sequence>
<evidence type="ECO:0000313" key="3">
    <source>
        <dbReference type="Proteomes" id="UP000241886"/>
    </source>
</evidence>
<evidence type="ECO:0000256" key="1">
    <source>
        <dbReference type="SAM" id="Phobius"/>
    </source>
</evidence>
<dbReference type="EMBL" id="NEXO01000029">
    <property type="protein sequence ID" value="PSO05459.1"/>
    <property type="molecule type" value="Genomic_DNA"/>
</dbReference>
<name>A0A2R6C3L2_9ARCH</name>
<feature type="transmembrane region" description="Helical" evidence="1">
    <location>
        <begin position="76"/>
        <end position="95"/>
    </location>
</feature>
<dbReference type="AlphaFoldDB" id="A0A2R6C3L2"/>
<feature type="transmembrane region" description="Helical" evidence="1">
    <location>
        <begin position="17"/>
        <end position="35"/>
    </location>
</feature>
<organism evidence="2 3">
    <name type="scientific">Candidatus Marsarchaeota G2 archaeon ECH_B_SAG-G16</name>
    <dbReference type="NCBI Taxonomy" id="1978167"/>
    <lineage>
        <taxon>Archaea</taxon>
        <taxon>Candidatus Marsarchaeota</taxon>
        <taxon>Candidatus Marsarchaeota group 2</taxon>
    </lineage>
</organism>
<protein>
    <submittedName>
        <fullName evidence="2">Uncharacterized protein</fullName>
    </submittedName>
</protein>
<accession>A0A2R6C3L2</accession>
<keyword evidence="1" id="KW-0812">Transmembrane</keyword>
<comment type="caution">
    <text evidence="2">The sequence shown here is derived from an EMBL/GenBank/DDBJ whole genome shotgun (WGS) entry which is preliminary data.</text>
</comment>
<feature type="transmembrane region" description="Helical" evidence="1">
    <location>
        <begin position="47"/>
        <end position="64"/>
    </location>
</feature>
<keyword evidence="1" id="KW-0472">Membrane</keyword>
<reference evidence="2 3" key="1">
    <citation type="submission" date="2017-04" db="EMBL/GenBank/DDBJ databases">
        <title>Novel microbial lineages endemic to geothermal iron-oxide mats fill important gaps in the evolutionary history of Archaea.</title>
        <authorList>
            <person name="Jay Z.J."/>
            <person name="Beam J.P."/>
            <person name="Dlakic M."/>
            <person name="Rusch D.B."/>
            <person name="Kozubal M.A."/>
            <person name="Inskeep W.P."/>
        </authorList>
    </citation>
    <scope>NUCLEOTIDE SEQUENCE [LARGE SCALE GENOMIC DNA]</scope>
    <source>
        <strain evidence="2">ECH_B_SAG-G16</strain>
    </source>
</reference>
<keyword evidence="1" id="KW-1133">Transmembrane helix</keyword>
<dbReference type="Proteomes" id="UP000241886">
    <property type="component" value="Unassembled WGS sequence"/>
</dbReference>